<accession>A0A090SW80</accession>
<dbReference type="InterPro" id="IPR043129">
    <property type="entry name" value="ATPase_NBD"/>
</dbReference>
<organism evidence="1 2">
    <name type="scientific">Vibrio maritimus</name>
    <dbReference type="NCBI Taxonomy" id="990268"/>
    <lineage>
        <taxon>Bacteria</taxon>
        <taxon>Pseudomonadati</taxon>
        <taxon>Pseudomonadota</taxon>
        <taxon>Gammaproteobacteria</taxon>
        <taxon>Vibrionales</taxon>
        <taxon>Vibrionaceae</taxon>
        <taxon>Vibrio</taxon>
    </lineage>
</organism>
<keyword evidence="1" id="KW-0808">Transferase</keyword>
<reference evidence="1 2" key="1">
    <citation type="submission" date="2014-09" db="EMBL/GenBank/DDBJ databases">
        <title>Vibrio maritimus JCM 19240. (C210) whole genome shotgun sequence.</title>
        <authorList>
            <person name="Sawabe T."/>
            <person name="Meirelles P."/>
            <person name="Nakanishi M."/>
            <person name="Sayaka M."/>
            <person name="Hattori M."/>
            <person name="Ohkuma M."/>
        </authorList>
    </citation>
    <scope>NUCLEOTIDE SEQUENCE [LARGE SCALE GENOMIC DNA]</scope>
    <source>
        <strain evidence="1 2">JCM 19240</strain>
    </source>
</reference>
<dbReference type="AlphaFoldDB" id="A0A090SW80"/>
<proteinExistence type="predicted"/>
<keyword evidence="1" id="KW-0418">Kinase</keyword>
<protein>
    <submittedName>
        <fullName evidence="1">ROK family glucokinase</fullName>
    </submittedName>
</protein>
<evidence type="ECO:0000313" key="1">
    <source>
        <dbReference type="EMBL" id="GAL31995.1"/>
    </source>
</evidence>
<name>A0A090SW80_9VIBR</name>
<dbReference type="SUPFAM" id="SSF53067">
    <property type="entry name" value="Actin-like ATPase domain"/>
    <property type="match status" value="1"/>
</dbReference>
<dbReference type="Proteomes" id="UP000029224">
    <property type="component" value="Unassembled WGS sequence"/>
</dbReference>
<evidence type="ECO:0000313" key="2">
    <source>
        <dbReference type="Proteomes" id="UP000029224"/>
    </source>
</evidence>
<keyword evidence="2" id="KW-1185">Reference proteome</keyword>
<gene>
    <name evidence="1" type="ORF">JCM19240_5426</name>
</gene>
<comment type="caution">
    <text evidence="1">The sequence shown here is derived from an EMBL/GenBank/DDBJ whole genome shotgun (WGS) entry which is preliminary data.</text>
</comment>
<dbReference type="InterPro" id="IPR000600">
    <property type="entry name" value="ROK"/>
</dbReference>
<dbReference type="GO" id="GO:0016301">
    <property type="term" value="F:kinase activity"/>
    <property type="evidence" value="ECO:0007669"/>
    <property type="project" value="UniProtKB-KW"/>
</dbReference>
<reference evidence="1 2" key="2">
    <citation type="submission" date="2014-09" db="EMBL/GenBank/DDBJ databases">
        <authorList>
            <consortium name="NBRP consortium"/>
            <person name="Sawabe T."/>
            <person name="Meirelles P."/>
            <person name="Nakanishi M."/>
            <person name="Sayaka M."/>
            <person name="Hattori M."/>
            <person name="Ohkuma M."/>
        </authorList>
    </citation>
    <scope>NUCLEOTIDE SEQUENCE [LARGE SCALE GENOMIC DNA]</scope>
    <source>
        <strain evidence="1 2">JCM 19240</strain>
    </source>
</reference>
<dbReference type="Gene3D" id="3.30.420.40">
    <property type="match status" value="1"/>
</dbReference>
<dbReference type="Pfam" id="PF00480">
    <property type="entry name" value="ROK"/>
    <property type="match status" value="1"/>
</dbReference>
<sequence length="62" mass="6684">MNFVDPEVIVLGGGMSNVDEVYPLVQQKLSKYTFTKSVTTQVVKSVHGDSSGVRGAAFLHTL</sequence>
<dbReference type="EMBL" id="BBMT01000001">
    <property type="protein sequence ID" value="GAL31995.1"/>
    <property type="molecule type" value="Genomic_DNA"/>
</dbReference>